<evidence type="ECO:0000259" key="1">
    <source>
        <dbReference type="PROSITE" id="PS50280"/>
    </source>
</evidence>
<dbReference type="InterPro" id="IPR050600">
    <property type="entry name" value="SETD3_SETD6_MTase"/>
</dbReference>
<keyword evidence="3" id="KW-1185">Reference proteome</keyword>
<dbReference type="PROSITE" id="PS50280">
    <property type="entry name" value="SET"/>
    <property type="match status" value="1"/>
</dbReference>
<proteinExistence type="predicted"/>
<evidence type="ECO:0000313" key="3">
    <source>
        <dbReference type="Proteomes" id="UP001194746"/>
    </source>
</evidence>
<comment type="caution">
    <text evidence="2">The sequence shown here is derived from an EMBL/GenBank/DDBJ whole genome shotgun (WGS) entry which is preliminary data.</text>
</comment>
<dbReference type="AlphaFoldDB" id="A0AAD4CTM5"/>
<dbReference type="Gene3D" id="3.90.1410.10">
    <property type="entry name" value="set domain protein methyltransferase, domain 1"/>
    <property type="match status" value="1"/>
</dbReference>
<dbReference type="PANTHER" id="PTHR13271">
    <property type="entry name" value="UNCHARACTERIZED PUTATIVE METHYLTRANSFERASE"/>
    <property type="match status" value="1"/>
</dbReference>
<dbReference type="Pfam" id="PF00856">
    <property type="entry name" value="SET"/>
    <property type="match status" value="1"/>
</dbReference>
<gene>
    <name evidence="2" type="ORF">FE257_001610</name>
</gene>
<dbReference type="InterPro" id="IPR046341">
    <property type="entry name" value="SET_dom_sf"/>
</dbReference>
<reference evidence="2" key="2">
    <citation type="submission" date="2020-02" db="EMBL/GenBank/DDBJ databases">
        <authorList>
            <person name="Gilchrist C.L.M."/>
            <person name="Chooi Y.-H."/>
        </authorList>
    </citation>
    <scope>NUCLEOTIDE SEQUENCE</scope>
    <source>
        <strain evidence="2">MST-FP2251</strain>
    </source>
</reference>
<dbReference type="SMART" id="SM00317">
    <property type="entry name" value="SET"/>
    <property type="match status" value="1"/>
</dbReference>
<dbReference type="SUPFAM" id="SSF82199">
    <property type="entry name" value="SET domain"/>
    <property type="match status" value="1"/>
</dbReference>
<sequence length="445" mass="50764">MTRFPGKEHETFTQWAISRGIQINGIAPARIPGRGVGMVASRDIEENQTMLTVPLKTMLNTDTIPARFLARFPEGTPKHCLIAAFLTLGDSDDGGEPSMFKDLDAWRSVWPSWQDFADSMPLLWPGHLRVSNSECQDDDETPSAASLLPPSASGLWNSFAKQKQQPAEFEIGYEAHCQNLLAEQEKRLMTAWDYVVAAFPDTDWETFVYHWLVVNSRSFYYVPPGTEEGDWNDAVSLVPWADYFNHADDADCLVKYADEKYTFTATRRYEKGEEIYMSYGAHSNDFLLVEYGFYLDNNHNDSIYLDDILLRQLSPQERKALASESCLGNFEVTNAGPSTNIEVAACLKYMLRRDWRRYVDGQSTKAFDPNTTIGIINDWISAYLKESTDTIDIIQSTLRAEHSQEITEPKKWEHDRLHTLLGRWKQIKQLCESALEQPSDNDESC</sequence>
<dbReference type="InterPro" id="IPR001214">
    <property type="entry name" value="SET_dom"/>
</dbReference>
<dbReference type="Proteomes" id="UP001194746">
    <property type="component" value="Unassembled WGS sequence"/>
</dbReference>
<dbReference type="PANTHER" id="PTHR13271:SF137">
    <property type="entry name" value="SET DOMAIN-CONTAINING PROTEIN"/>
    <property type="match status" value="1"/>
</dbReference>
<dbReference type="EMBL" id="VCAU01000012">
    <property type="protein sequence ID" value="KAF9892501.1"/>
    <property type="molecule type" value="Genomic_DNA"/>
</dbReference>
<organism evidence="2 3">
    <name type="scientific">Aspergillus nanangensis</name>
    <dbReference type="NCBI Taxonomy" id="2582783"/>
    <lineage>
        <taxon>Eukaryota</taxon>
        <taxon>Fungi</taxon>
        <taxon>Dikarya</taxon>
        <taxon>Ascomycota</taxon>
        <taxon>Pezizomycotina</taxon>
        <taxon>Eurotiomycetes</taxon>
        <taxon>Eurotiomycetidae</taxon>
        <taxon>Eurotiales</taxon>
        <taxon>Aspergillaceae</taxon>
        <taxon>Aspergillus</taxon>
        <taxon>Aspergillus subgen. Circumdati</taxon>
    </lineage>
</organism>
<protein>
    <recommendedName>
        <fullName evidence="1">SET domain-containing protein</fullName>
    </recommendedName>
</protein>
<accession>A0AAD4CTM5</accession>
<evidence type="ECO:0000313" key="2">
    <source>
        <dbReference type="EMBL" id="KAF9892501.1"/>
    </source>
</evidence>
<name>A0AAD4CTM5_ASPNN</name>
<dbReference type="GO" id="GO:0016279">
    <property type="term" value="F:protein-lysine N-methyltransferase activity"/>
    <property type="evidence" value="ECO:0007669"/>
    <property type="project" value="TreeGrafter"/>
</dbReference>
<feature type="domain" description="SET" evidence="1">
    <location>
        <begin position="24"/>
        <end position="280"/>
    </location>
</feature>
<reference evidence="2" key="1">
    <citation type="journal article" date="2019" name="Beilstein J. Org. Chem.">
        <title>Nanangenines: drimane sesquiterpenoids as the dominant metabolite cohort of a novel Australian fungus, Aspergillus nanangensis.</title>
        <authorList>
            <person name="Lacey H.J."/>
            <person name="Gilchrist C.L.M."/>
            <person name="Crombie A."/>
            <person name="Kalaitzis J.A."/>
            <person name="Vuong D."/>
            <person name="Rutledge P.J."/>
            <person name="Turner P."/>
            <person name="Pitt J.I."/>
            <person name="Lacey E."/>
            <person name="Chooi Y.H."/>
            <person name="Piggott A.M."/>
        </authorList>
    </citation>
    <scope>NUCLEOTIDE SEQUENCE</scope>
    <source>
        <strain evidence="2">MST-FP2251</strain>
    </source>
</reference>